<dbReference type="EMBL" id="CM001222">
    <property type="protein sequence ID" value="KEH24850.1"/>
    <property type="molecule type" value="Genomic_DNA"/>
</dbReference>
<organism evidence="1 3">
    <name type="scientific">Medicago truncatula</name>
    <name type="common">Barrel medic</name>
    <name type="synonym">Medicago tribuloides</name>
    <dbReference type="NCBI Taxonomy" id="3880"/>
    <lineage>
        <taxon>Eukaryota</taxon>
        <taxon>Viridiplantae</taxon>
        <taxon>Streptophyta</taxon>
        <taxon>Embryophyta</taxon>
        <taxon>Tracheophyta</taxon>
        <taxon>Spermatophyta</taxon>
        <taxon>Magnoliopsida</taxon>
        <taxon>eudicotyledons</taxon>
        <taxon>Gunneridae</taxon>
        <taxon>Pentapetalae</taxon>
        <taxon>rosids</taxon>
        <taxon>fabids</taxon>
        <taxon>Fabales</taxon>
        <taxon>Fabaceae</taxon>
        <taxon>Papilionoideae</taxon>
        <taxon>50 kb inversion clade</taxon>
        <taxon>NPAAA clade</taxon>
        <taxon>Hologalegina</taxon>
        <taxon>IRL clade</taxon>
        <taxon>Trifolieae</taxon>
        <taxon>Medicago</taxon>
    </lineage>
</organism>
<reference evidence="1 3" key="2">
    <citation type="journal article" date="2014" name="BMC Genomics">
        <title>An improved genome release (version Mt4.0) for the model legume Medicago truncatula.</title>
        <authorList>
            <person name="Tang H."/>
            <person name="Krishnakumar V."/>
            <person name="Bidwell S."/>
            <person name="Rosen B."/>
            <person name="Chan A."/>
            <person name="Zhou S."/>
            <person name="Gentzbittel L."/>
            <person name="Childs K.L."/>
            <person name="Yandell M."/>
            <person name="Gundlach H."/>
            <person name="Mayer K.F."/>
            <person name="Schwartz D.C."/>
            <person name="Town C.D."/>
        </authorList>
    </citation>
    <scope>GENOME REANNOTATION</scope>
    <source>
        <strain evidence="1">A17</strain>
        <strain evidence="2 3">cv. Jemalong A17</strain>
    </source>
</reference>
<dbReference type="HOGENOM" id="CLU_1799349_0_0_1"/>
<evidence type="ECO:0000313" key="2">
    <source>
        <dbReference type="EnsemblPlants" id="KEH24850"/>
    </source>
</evidence>
<reference evidence="1 3" key="1">
    <citation type="journal article" date="2011" name="Nature">
        <title>The Medicago genome provides insight into the evolution of rhizobial symbioses.</title>
        <authorList>
            <person name="Young N.D."/>
            <person name="Debelle F."/>
            <person name="Oldroyd G.E."/>
            <person name="Geurts R."/>
            <person name="Cannon S.B."/>
            <person name="Udvardi M.K."/>
            <person name="Benedito V.A."/>
            <person name="Mayer K.F."/>
            <person name="Gouzy J."/>
            <person name="Schoof H."/>
            <person name="Van de Peer Y."/>
            <person name="Proost S."/>
            <person name="Cook D.R."/>
            <person name="Meyers B.C."/>
            <person name="Spannagl M."/>
            <person name="Cheung F."/>
            <person name="De Mita S."/>
            <person name="Krishnakumar V."/>
            <person name="Gundlach H."/>
            <person name="Zhou S."/>
            <person name="Mudge J."/>
            <person name="Bharti A.K."/>
            <person name="Murray J.D."/>
            <person name="Naoumkina M.A."/>
            <person name="Rosen B."/>
            <person name="Silverstein K.A."/>
            <person name="Tang H."/>
            <person name="Rombauts S."/>
            <person name="Zhao P.X."/>
            <person name="Zhou P."/>
            <person name="Barbe V."/>
            <person name="Bardou P."/>
            <person name="Bechner M."/>
            <person name="Bellec A."/>
            <person name="Berger A."/>
            <person name="Berges H."/>
            <person name="Bidwell S."/>
            <person name="Bisseling T."/>
            <person name="Choisne N."/>
            <person name="Couloux A."/>
            <person name="Denny R."/>
            <person name="Deshpande S."/>
            <person name="Dai X."/>
            <person name="Doyle J.J."/>
            <person name="Dudez A.M."/>
            <person name="Farmer A.D."/>
            <person name="Fouteau S."/>
            <person name="Franken C."/>
            <person name="Gibelin C."/>
            <person name="Gish J."/>
            <person name="Goldstein S."/>
            <person name="Gonzalez A.J."/>
            <person name="Green P.J."/>
            <person name="Hallab A."/>
            <person name="Hartog M."/>
            <person name="Hua A."/>
            <person name="Humphray S.J."/>
            <person name="Jeong D.H."/>
            <person name="Jing Y."/>
            <person name="Jocker A."/>
            <person name="Kenton S.M."/>
            <person name="Kim D.J."/>
            <person name="Klee K."/>
            <person name="Lai H."/>
            <person name="Lang C."/>
            <person name="Lin S."/>
            <person name="Macmil S.L."/>
            <person name="Magdelenat G."/>
            <person name="Matthews L."/>
            <person name="McCorrison J."/>
            <person name="Monaghan E.L."/>
            <person name="Mun J.H."/>
            <person name="Najar F.Z."/>
            <person name="Nicholson C."/>
            <person name="Noirot C."/>
            <person name="O'Bleness M."/>
            <person name="Paule C.R."/>
            <person name="Poulain J."/>
            <person name="Prion F."/>
            <person name="Qin B."/>
            <person name="Qu C."/>
            <person name="Retzel E.F."/>
            <person name="Riddle C."/>
            <person name="Sallet E."/>
            <person name="Samain S."/>
            <person name="Samson N."/>
            <person name="Sanders I."/>
            <person name="Saurat O."/>
            <person name="Scarpelli C."/>
            <person name="Schiex T."/>
            <person name="Segurens B."/>
            <person name="Severin A.J."/>
            <person name="Sherrier D.J."/>
            <person name="Shi R."/>
            <person name="Sims S."/>
            <person name="Singer S.R."/>
            <person name="Sinharoy S."/>
            <person name="Sterck L."/>
            <person name="Viollet A."/>
            <person name="Wang B.B."/>
            <person name="Wang K."/>
            <person name="Wang M."/>
            <person name="Wang X."/>
            <person name="Warfsmann J."/>
            <person name="Weissenbach J."/>
            <person name="White D.D."/>
            <person name="White J.D."/>
            <person name="Wiley G.B."/>
            <person name="Wincker P."/>
            <person name="Xing Y."/>
            <person name="Yang L."/>
            <person name="Yao Z."/>
            <person name="Ying F."/>
            <person name="Zhai J."/>
            <person name="Zhou L."/>
            <person name="Zuber A."/>
            <person name="Denarie J."/>
            <person name="Dixon R.A."/>
            <person name="May G.D."/>
            <person name="Schwartz D.C."/>
            <person name="Rogers J."/>
            <person name="Quetier F."/>
            <person name="Town C.D."/>
            <person name="Roe B.A."/>
        </authorList>
    </citation>
    <scope>NUCLEOTIDE SEQUENCE [LARGE SCALE GENOMIC DNA]</scope>
    <source>
        <strain evidence="1">A17</strain>
        <strain evidence="2 3">cv. Jemalong A17</strain>
    </source>
</reference>
<sequence>MNDTGIFIKAMMDVVWELGKNYSRGSLPSTIGILTRISYMSFGINALSEELPEELGNLTQLLALSNLGFNPLSIKRGERYTEVMWKMVLSMKVQSQFMEGITVLTVISIGSKAVPLQIFSLMVHFILSADNLHFENIELRALVV</sequence>
<dbReference type="AlphaFoldDB" id="A0A072UGG6"/>
<gene>
    <name evidence="1" type="ordered locus">MTR_6g007205</name>
</gene>
<accession>A0A072UGG6</accession>
<dbReference type="SUPFAM" id="SSF52058">
    <property type="entry name" value="L domain-like"/>
    <property type="match status" value="1"/>
</dbReference>
<dbReference type="Proteomes" id="UP000002051">
    <property type="component" value="Chromosome 6"/>
</dbReference>
<proteinExistence type="predicted"/>
<reference evidence="2" key="3">
    <citation type="submission" date="2015-04" db="UniProtKB">
        <authorList>
            <consortium name="EnsemblPlants"/>
        </authorList>
    </citation>
    <scope>IDENTIFICATION</scope>
    <source>
        <strain evidence="2">cv. Jemalong A17</strain>
    </source>
</reference>
<name>A0A072UGG6_MEDTR</name>
<evidence type="ECO:0000313" key="3">
    <source>
        <dbReference type="Proteomes" id="UP000002051"/>
    </source>
</evidence>
<dbReference type="InterPro" id="IPR032675">
    <property type="entry name" value="LRR_dom_sf"/>
</dbReference>
<keyword evidence="3" id="KW-1185">Reference proteome</keyword>
<dbReference type="Gene3D" id="3.80.10.10">
    <property type="entry name" value="Ribonuclease Inhibitor"/>
    <property type="match status" value="1"/>
</dbReference>
<dbReference type="EnsemblPlants" id="KEH24850">
    <property type="protein sequence ID" value="KEH24850"/>
    <property type="gene ID" value="MTR_6g007205"/>
</dbReference>
<evidence type="ECO:0000313" key="1">
    <source>
        <dbReference type="EMBL" id="KEH24850.1"/>
    </source>
</evidence>
<protein>
    <recommendedName>
        <fullName evidence="4">Non-specific serine/threonine protein kinase</fullName>
    </recommendedName>
</protein>
<evidence type="ECO:0008006" key="4">
    <source>
        <dbReference type="Google" id="ProtNLM"/>
    </source>
</evidence>